<sequence>MKRLLLLAAVATATACGGGSDKKDPNCNPADPAACADGLVCEVVQGVGTRCASPVVITGVVYDLSLGLEAGPIEGARVVPLDVNGAPVGSAATTDATGAYSVQVPAERDANLAPVSGHVTLRADADGFATFPSGIRSAVPVDLSAATEVNAATTQWVVASSLTDVGLDPTSGAGTGRLHGNAAQATAGALVVAERTDGTVRTGVADASGDYVIFNVPAGDWTVQGYTQGVNYQPAPVAGLTDLEDRQVDLVVKNRAAATVTGSIQPTGQNQPAALDTTVVLVVRATYDVELDRGESPPGLVARLTNATGTRFSVPGVPDGEYTVLAAFGTDGYIRDVSGIGGTAPVEVLVENGVMTSAPGAFKITGAVSFADPGISPSTGTVGETLVTDASTPTFAWQAYPSATGGFDLVVFDSLGTPVWAPARLAAATLSVPYAGAALEAGRTYQVRVTAYDNAGMAVSRSEDLLGVFTYVPPAAP</sequence>
<proteinExistence type="predicted"/>
<name>B8J5B4_ANAD2</name>
<dbReference type="HOGENOM" id="CLU_031630_0_0_7"/>
<evidence type="ECO:0000313" key="1">
    <source>
        <dbReference type="EMBL" id="ACL66776.1"/>
    </source>
</evidence>
<dbReference type="Proteomes" id="UP000007089">
    <property type="component" value="Chromosome"/>
</dbReference>
<dbReference type="Gene3D" id="2.60.40.10">
    <property type="entry name" value="Immunoglobulins"/>
    <property type="match status" value="1"/>
</dbReference>
<keyword evidence="2" id="KW-1185">Reference proteome</keyword>
<dbReference type="PROSITE" id="PS51257">
    <property type="entry name" value="PROKAR_LIPOPROTEIN"/>
    <property type="match status" value="1"/>
</dbReference>
<organism evidence="1 2">
    <name type="scientific">Anaeromyxobacter dehalogenans (strain ATCC BAA-258 / DSM 21875 / 2CP-1)</name>
    <dbReference type="NCBI Taxonomy" id="455488"/>
    <lineage>
        <taxon>Bacteria</taxon>
        <taxon>Pseudomonadati</taxon>
        <taxon>Myxococcota</taxon>
        <taxon>Myxococcia</taxon>
        <taxon>Myxococcales</taxon>
        <taxon>Cystobacterineae</taxon>
        <taxon>Anaeromyxobacteraceae</taxon>
        <taxon>Anaeromyxobacter</taxon>
    </lineage>
</organism>
<dbReference type="AlphaFoldDB" id="B8J5B4"/>
<dbReference type="RefSeq" id="WP_015934581.1">
    <property type="nucleotide sequence ID" value="NC_011891.1"/>
</dbReference>
<evidence type="ECO:0000313" key="2">
    <source>
        <dbReference type="Proteomes" id="UP000007089"/>
    </source>
</evidence>
<gene>
    <name evidence="1" type="ordered locus">A2cp1_3446</name>
</gene>
<dbReference type="InterPro" id="IPR013783">
    <property type="entry name" value="Ig-like_fold"/>
</dbReference>
<reference evidence="1" key="1">
    <citation type="submission" date="2009-01" db="EMBL/GenBank/DDBJ databases">
        <title>Complete sequence of Anaeromyxobacter dehalogenans 2CP-1.</title>
        <authorList>
            <consortium name="US DOE Joint Genome Institute"/>
            <person name="Lucas S."/>
            <person name="Copeland A."/>
            <person name="Lapidus A."/>
            <person name="Glavina del Rio T."/>
            <person name="Dalin E."/>
            <person name="Tice H."/>
            <person name="Bruce D."/>
            <person name="Goodwin L."/>
            <person name="Pitluck S."/>
            <person name="Saunders E."/>
            <person name="Brettin T."/>
            <person name="Detter J.C."/>
            <person name="Han C."/>
            <person name="Larimer F."/>
            <person name="Land M."/>
            <person name="Hauser L."/>
            <person name="Kyrpides N."/>
            <person name="Ovchinnikova G."/>
            <person name="Beliaev A.S."/>
            <person name="Richardson P."/>
        </authorList>
    </citation>
    <scope>NUCLEOTIDE SEQUENCE</scope>
    <source>
        <strain evidence="1">2CP-1</strain>
    </source>
</reference>
<evidence type="ECO:0008006" key="3">
    <source>
        <dbReference type="Google" id="ProtNLM"/>
    </source>
</evidence>
<accession>B8J5B4</accession>
<dbReference type="SUPFAM" id="SSF49478">
    <property type="entry name" value="Cna protein B-type domain"/>
    <property type="match status" value="1"/>
</dbReference>
<dbReference type="EMBL" id="CP001359">
    <property type="protein sequence ID" value="ACL66776.1"/>
    <property type="molecule type" value="Genomic_DNA"/>
</dbReference>
<dbReference type="KEGG" id="acp:A2cp1_3446"/>
<protein>
    <recommendedName>
        <fullName evidence="3">Fibronectin type-III domain-containing protein</fullName>
    </recommendedName>
</protein>